<evidence type="ECO:0000313" key="5">
    <source>
        <dbReference type="EMBL" id="CAB5072824.1"/>
    </source>
</evidence>
<keyword evidence="1" id="KW-1133">Transmembrane helix</keyword>
<organism evidence="4">
    <name type="scientific">freshwater metagenome</name>
    <dbReference type="NCBI Taxonomy" id="449393"/>
    <lineage>
        <taxon>unclassified sequences</taxon>
        <taxon>metagenomes</taxon>
        <taxon>ecological metagenomes</taxon>
    </lineage>
</organism>
<keyword evidence="1" id="KW-0812">Transmembrane</keyword>
<name>A0A6J7BEJ5_9ZZZZ</name>
<sequence>MLLSRLRSDRGSATLEFIVFAIPLITPLVAGAVALMRIHEGEIRADFAVREAVHVLKGGADSATGLFQGTYIAKDAIKDLGDGLTFEFQCSATPCLTPGARVTARIAGRIDGGLFARHIDVTHSEFVDLFDEAK</sequence>
<dbReference type="AlphaFoldDB" id="A0A6J7BEJ5"/>
<dbReference type="EMBL" id="CAEZXN010000036">
    <property type="protein sequence ID" value="CAB4703574.1"/>
    <property type="molecule type" value="Genomic_DNA"/>
</dbReference>
<reference evidence="4" key="1">
    <citation type="submission" date="2020-05" db="EMBL/GenBank/DDBJ databases">
        <authorList>
            <person name="Chiriac C."/>
            <person name="Salcher M."/>
            <person name="Ghai R."/>
            <person name="Kavagutti S V."/>
        </authorList>
    </citation>
    <scope>NUCLEOTIDE SEQUENCE</scope>
</reference>
<evidence type="ECO:0000313" key="2">
    <source>
        <dbReference type="EMBL" id="CAB4677501.1"/>
    </source>
</evidence>
<keyword evidence="1" id="KW-0472">Membrane</keyword>
<evidence type="ECO:0000313" key="4">
    <source>
        <dbReference type="EMBL" id="CAB4843630.1"/>
    </source>
</evidence>
<gene>
    <name evidence="2" type="ORF">UFOPK2342_00896</name>
    <name evidence="3" type="ORF">UFOPK2423_01313</name>
    <name evidence="4" type="ORF">UFOPK3266_00934</name>
    <name evidence="5" type="ORF">UFOPK4367_00352</name>
</gene>
<accession>A0A6J7BEJ5</accession>
<dbReference type="EMBL" id="CAFBAA010000021">
    <property type="protein sequence ID" value="CAB4843630.1"/>
    <property type="molecule type" value="Genomic_DNA"/>
</dbReference>
<dbReference type="EMBL" id="CAEZXB010000014">
    <property type="protein sequence ID" value="CAB4677501.1"/>
    <property type="molecule type" value="Genomic_DNA"/>
</dbReference>
<proteinExistence type="predicted"/>
<feature type="transmembrane region" description="Helical" evidence="1">
    <location>
        <begin position="12"/>
        <end position="35"/>
    </location>
</feature>
<evidence type="ECO:0000256" key="1">
    <source>
        <dbReference type="SAM" id="Phobius"/>
    </source>
</evidence>
<dbReference type="EMBL" id="CAFBRC010000016">
    <property type="protein sequence ID" value="CAB5072824.1"/>
    <property type="molecule type" value="Genomic_DNA"/>
</dbReference>
<protein>
    <submittedName>
        <fullName evidence="4">Unannotated protein</fullName>
    </submittedName>
</protein>
<evidence type="ECO:0000313" key="3">
    <source>
        <dbReference type="EMBL" id="CAB4703574.1"/>
    </source>
</evidence>